<feature type="region of interest" description="Disordered" evidence="7">
    <location>
        <begin position="2562"/>
        <end position="2613"/>
    </location>
</feature>
<dbReference type="PANTHER" id="PTHR24345:SF91">
    <property type="entry name" value="SERINE_THREONINE-PROTEIN KINASE PLK4"/>
    <property type="match status" value="1"/>
</dbReference>
<evidence type="ECO:0000313" key="11">
    <source>
        <dbReference type="Proteomes" id="UP001152797"/>
    </source>
</evidence>
<dbReference type="InterPro" id="IPR011010">
    <property type="entry name" value="DNA_brk_join_enz"/>
</dbReference>
<keyword evidence="5" id="KW-0067">ATP-binding</keyword>
<dbReference type="PANTHER" id="PTHR24345">
    <property type="entry name" value="SERINE/THREONINE-PROTEIN KINASE PLK"/>
    <property type="match status" value="1"/>
</dbReference>
<feature type="compositionally biased region" description="Polar residues" evidence="7">
    <location>
        <begin position="2479"/>
        <end position="2491"/>
    </location>
</feature>
<gene>
    <name evidence="9" type="ORF">C1SCF055_LOCUS39890</name>
</gene>
<feature type="compositionally biased region" description="Basic and acidic residues" evidence="7">
    <location>
        <begin position="322"/>
        <end position="349"/>
    </location>
</feature>
<dbReference type="EMBL" id="CAMXCT020006511">
    <property type="protein sequence ID" value="CAL1168412.1"/>
    <property type="molecule type" value="Genomic_DNA"/>
</dbReference>
<feature type="region of interest" description="Disordered" evidence="7">
    <location>
        <begin position="2465"/>
        <end position="2535"/>
    </location>
</feature>
<evidence type="ECO:0000313" key="10">
    <source>
        <dbReference type="EMBL" id="CAL4802349.1"/>
    </source>
</evidence>
<dbReference type="GO" id="GO:0004674">
    <property type="term" value="F:protein serine/threonine kinase activity"/>
    <property type="evidence" value="ECO:0007669"/>
    <property type="project" value="UniProtKB-KW"/>
</dbReference>
<organism evidence="9">
    <name type="scientific">Cladocopium goreaui</name>
    <dbReference type="NCBI Taxonomy" id="2562237"/>
    <lineage>
        <taxon>Eukaryota</taxon>
        <taxon>Sar</taxon>
        <taxon>Alveolata</taxon>
        <taxon>Dinophyceae</taxon>
        <taxon>Suessiales</taxon>
        <taxon>Symbiodiniaceae</taxon>
        <taxon>Cladocopium</taxon>
    </lineage>
</organism>
<feature type="compositionally biased region" description="Basic and acidic residues" evidence="7">
    <location>
        <begin position="573"/>
        <end position="600"/>
    </location>
</feature>
<accession>A0A9P1DR02</accession>
<evidence type="ECO:0000256" key="6">
    <source>
        <dbReference type="ARBA" id="ARBA00023172"/>
    </source>
</evidence>
<evidence type="ECO:0000256" key="7">
    <source>
        <dbReference type="SAM" id="MobiDB-lite"/>
    </source>
</evidence>
<name>A0A9P1DR02_9DINO</name>
<feature type="region of interest" description="Disordered" evidence="7">
    <location>
        <begin position="573"/>
        <end position="602"/>
    </location>
</feature>
<dbReference type="GO" id="GO:0006310">
    <property type="term" value="P:DNA recombination"/>
    <property type="evidence" value="ECO:0007669"/>
    <property type="project" value="UniProtKB-KW"/>
</dbReference>
<dbReference type="InterPro" id="IPR013762">
    <property type="entry name" value="Integrase-like_cat_sf"/>
</dbReference>
<evidence type="ECO:0000256" key="3">
    <source>
        <dbReference type="ARBA" id="ARBA00022741"/>
    </source>
</evidence>
<keyword evidence="3" id="KW-0547">Nucleotide-binding</keyword>
<feature type="compositionally biased region" description="Basic and acidic residues" evidence="7">
    <location>
        <begin position="256"/>
        <end position="295"/>
    </location>
</feature>
<keyword evidence="4" id="KW-0418">Kinase</keyword>
<feature type="compositionally biased region" description="Basic and acidic residues" evidence="7">
    <location>
        <begin position="380"/>
        <end position="391"/>
    </location>
</feature>
<dbReference type="GO" id="GO:0003677">
    <property type="term" value="F:DNA binding"/>
    <property type="evidence" value="ECO:0007669"/>
    <property type="project" value="InterPro"/>
</dbReference>
<evidence type="ECO:0000256" key="4">
    <source>
        <dbReference type="ARBA" id="ARBA00022777"/>
    </source>
</evidence>
<dbReference type="Gene3D" id="1.10.443.10">
    <property type="entry name" value="Intergrase catalytic core"/>
    <property type="match status" value="1"/>
</dbReference>
<proteinExistence type="predicted"/>
<dbReference type="GO" id="GO:0015074">
    <property type="term" value="P:DNA integration"/>
    <property type="evidence" value="ECO:0007669"/>
    <property type="project" value="InterPro"/>
</dbReference>
<sequence length="2613" mass="289405">MPTLELDPVHMTAKLPTPFQADDLLQGQGATNLQVLQEAINMSLQLAQETSPSGLEVQLHSNKVTILSQPASQPGMVHGFRHVQLIWIAVTRHFSGAVSKLVEGAARDDSGKAQGTVLVEVLGGISTSTTGHWFEGRYVVASDPHLRWWMDQGDGRSLAAKCRYHCCEVPSVDCPELKRGRSFHFEKFRVINQKELDAKVPAWAFGRSCAKLMKAYLANRTEELPPPGGDGQGPRDELPWREAGDGESSDSSDASGSDRGDLKAKLQAARDKVKALEKRYARGDKKEKKAKDGKEKKKHKKRRGSRREERSRSSRRRRKKKGEQSPRRSRRVEGPEKDKKPKERGADKEKKRRSSPTSPEGSEDERQPRLFGGDGSDESDPGHSARGRPDRGPFGGGDVVRYGEGSDSDSESFRDAPAGQKAGNQVHLIQYAKKKPGRLASRLLLKMRREGAQGSVGASRRRDGLTPPSAVHYLVTVMGPRLGTKLNMRSQRELRTLWAVLDMMAQHRHAQAADLVGQRIKALEKATADGHWASAQHLELLSPEMGGLLERDEEIYTSREHLLDLKLQSYEGWKKGPKSDQKGDQEKGGRKGKEKGRGKGDPMSLWMERWQRWRSEEHSPAEVLEGLWLHLRSLPSKLAHFSLASAGDGVPPGAGASTRVRGDDLLPIDLREVATHLLDAGSTVANSVACVLNSLNYLALCSGHAPVPTVMPERTLTSPQKEVIEHVRRAVEHLEATGERVAPFERMSAELKEARFDYSGEPILMMEDLEAEQVIAAWPAIGQAAVQDATTFLPDHIREKLEDPRACLLPLHEWPSPTPISKVRASDEEWHKVVAAAHVRGLMVPLDPEDVFKDASGEPVLNGAGAVPKFKTIGGQKQKCQRFISNLIPSNAFQTRIDGDDKYLPYLGQLTLLEQEADQVWLTDSEDFTSSFNLFRLLAAWHKLMGFGKLVDASAFGGPAGRKVYPAMAVVPMGWLSSVAVVQAIVRSLVFDHAAVPRQTEVTKVQPIPDSGDLTVIYLDSFDELRRLEKGCKEALDESMSDRHAQFLRVCREKGLPLNESKRLVAATRGTLQGGLLDGDAGRYGLSPDKMASLIGLASSLIGHHQWAACRDMASPAATVVDEVVMVLSLVPMMFTNLKAGLDEEVAVTDASPSGGGAAVATRFRPPPLTVDSNPRTCYECGSDCSSRARYPCPAECGAMFCSLACVMGHRDIDRPAAGECPRRAWRPPRFGERFSGARAPLSHAAALEGRIEVQPPFDLHFGLDMFTEHGRSELQRLMEDEDLAAEHWAPECKLFSRARGRPITLEDGRTIQGPQPVRDGRHLMGFPWLSHDTRARVRQSNNMVLKALKRGRGVNRPNRYWTVEHPYRSWMWDFTLVKEMEREPDFSHSVGSSCCFGGQREKWFSFFGDLPTLPQHLAVDCPGHQGLLSYQVTQRADGSLVYPTEEEAEYPWELCTEYAAALAEQLNLDGRFEAMVSAERERYYLEELAQSTGRLAATPVKEAVAAVLVREEALMIQSEERAHLKMLLRSATYRGTDVRFFVELDTDGHPTMHEVPYLAMRWDWKTILAFPWKEDGHINELELNAVAVYLKRRSRSQLRHGKRYFHVLDSMVTRGYLAKGRSSSRSSQLFRNWQRCYVPSRALPASWDLVEGLMGLAFHDGQPTFALLLALGFNCLLRTSEMLSLTHRHVVFHPRRTGLSVVIPGSKTSQGNPQVLLVTDPQLVRLAKTIVQPTSDALLWTAGAHQFRRTFDGFLVRLQFSSGTYTPYCLRRGGATWYFQSSLSLDATVSRGRWSCSKTARQYIDEGTAQLAHASWTPSQRHTARAWSRMESLPAELRQVWVLHVHGGDLEMEKVLRNLSKCGAIRYDLQAMYVLGSRLSADTMYSIYRAQLHGTAEDPSETNVAMKVVPRTSAAGMKQVAREVELHHACHNHVSINKLIATFQVEEAPLGPCCAMAMPLPSQDLMECVLSSSSSEMMAANLMKGLLGALQHLHKQEIIYRKLSPENIFLTTDMKPLLSDFSLAMRLSELKRCPIQLGSPGYTAPEIQLNMEPTMQSDVFSAGAVLFFMIVKQQPFADSDVATAISNNITHKISLEHNEFKNSPKLKDLVEGLMERSPVSRLDATSALAHDFVQQAVIVPHAPPGDPNARSQRLRQRFVKMLPGESPAAAEGEDNSTQEISPPKSAASDWKLSFSEHGRHEALVYRRRYLFSSGTTKSFLQIIPFSEIKDLQETSHTIWQTLELDGCLQVPLDGLDATAEPYSPAMLPLEPANLAAMIGQSALKPPNERITTGMLRTPDLPPMHRANSNGSAKILRIDSTSLSPAARGQYEGDDSSGARGQPTWWMPSQAPKNSGEKVSRDMFGTCAFSQSNEDGQRRRFVKKLGMGEEEEDFDDTASWQSWRSEAMLSSASRNSRGRSGSMASCISNASAAAMRELLLAQSEDESDRDFDGFGPPAGPMLSHRGSGIRGSSPHLTVPSESSRRQILSPTQPVPPARDWGTCQFKKEVGPGGRGRQKVRPLGPAGQQLGLPGGEEDFNDASWQSFADIPRSLSQASVMSDMSFAVGPSPSGDMMKDLLHSDLSPTDGPARRRSSRRGTNQQLQDLYRLNADA</sequence>
<evidence type="ECO:0000256" key="1">
    <source>
        <dbReference type="ARBA" id="ARBA00022527"/>
    </source>
</evidence>
<feature type="region of interest" description="Disordered" evidence="7">
    <location>
        <begin position="2325"/>
        <end position="2358"/>
    </location>
</feature>
<dbReference type="OrthoDB" id="446798at2759"/>
<dbReference type="InterPro" id="IPR000719">
    <property type="entry name" value="Prot_kinase_dom"/>
</dbReference>
<keyword evidence="1" id="KW-0723">Serine/threonine-protein kinase</keyword>
<evidence type="ECO:0000256" key="2">
    <source>
        <dbReference type="ARBA" id="ARBA00022679"/>
    </source>
</evidence>
<evidence type="ECO:0000259" key="8">
    <source>
        <dbReference type="PROSITE" id="PS50011"/>
    </source>
</evidence>
<evidence type="ECO:0000313" key="9">
    <source>
        <dbReference type="EMBL" id="CAI4015037.1"/>
    </source>
</evidence>
<dbReference type="SMART" id="SM00220">
    <property type="entry name" value="S_TKc"/>
    <property type="match status" value="1"/>
</dbReference>
<feature type="compositionally biased region" description="Low complexity" evidence="7">
    <location>
        <begin position="2521"/>
        <end position="2530"/>
    </location>
</feature>
<feature type="region of interest" description="Disordered" evidence="7">
    <location>
        <begin position="221"/>
        <end position="430"/>
    </location>
</feature>
<dbReference type="Proteomes" id="UP001152797">
    <property type="component" value="Unassembled WGS sequence"/>
</dbReference>
<comment type="caution">
    <text evidence="9">The sequence shown here is derived from an EMBL/GenBank/DDBJ whole genome shotgun (WGS) entry which is preliminary data.</text>
</comment>
<keyword evidence="2" id="KW-0808">Transferase</keyword>
<feature type="region of interest" description="Disordered" evidence="7">
    <location>
        <begin position="2166"/>
        <end position="2191"/>
    </location>
</feature>
<dbReference type="EMBL" id="CAMXCT030006511">
    <property type="protein sequence ID" value="CAL4802349.1"/>
    <property type="molecule type" value="Genomic_DNA"/>
</dbReference>
<reference evidence="10 11" key="2">
    <citation type="submission" date="2024-05" db="EMBL/GenBank/DDBJ databases">
        <authorList>
            <person name="Chen Y."/>
            <person name="Shah S."/>
            <person name="Dougan E. K."/>
            <person name="Thang M."/>
            <person name="Chan C."/>
        </authorList>
    </citation>
    <scope>NUCLEOTIDE SEQUENCE [LARGE SCALE GENOMIC DNA]</scope>
</reference>
<dbReference type="PROSITE" id="PS50011">
    <property type="entry name" value="PROTEIN_KINASE_DOM"/>
    <property type="match status" value="1"/>
</dbReference>
<dbReference type="SUPFAM" id="SSF56112">
    <property type="entry name" value="Protein kinase-like (PK-like)"/>
    <property type="match status" value="1"/>
</dbReference>
<evidence type="ECO:0000256" key="5">
    <source>
        <dbReference type="ARBA" id="ARBA00022840"/>
    </source>
</evidence>
<feature type="compositionally biased region" description="Basic residues" evidence="7">
    <location>
        <begin position="296"/>
        <end position="305"/>
    </location>
</feature>
<keyword evidence="11" id="KW-1185">Reference proteome</keyword>
<dbReference type="EMBL" id="CAMXCT010006511">
    <property type="protein sequence ID" value="CAI4015037.1"/>
    <property type="molecule type" value="Genomic_DNA"/>
</dbReference>
<reference evidence="9" key="1">
    <citation type="submission" date="2022-10" db="EMBL/GenBank/DDBJ databases">
        <authorList>
            <person name="Chen Y."/>
            <person name="Dougan E. K."/>
            <person name="Chan C."/>
            <person name="Rhodes N."/>
            <person name="Thang M."/>
        </authorList>
    </citation>
    <scope>NUCLEOTIDE SEQUENCE</scope>
</reference>
<protein>
    <submittedName>
        <fullName evidence="10">CS domain-containing protein</fullName>
    </submittedName>
</protein>
<dbReference type="GO" id="GO:0005524">
    <property type="term" value="F:ATP binding"/>
    <property type="evidence" value="ECO:0007669"/>
    <property type="project" value="UniProtKB-KW"/>
</dbReference>
<dbReference type="Pfam" id="PF00069">
    <property type="entry name" value="Pkinase"/>
    <property type="match status" value="1"/>
</dbReference>
<dbReference type="GO" id="GO:0005634">
    <property type="term" value="C:nucleus"/>
    <property type="evidence" value="ECO:0007669"/>
    <property type="project" value="TreeGrafter"/>
</dbReference>
<feature type="compositionally biased region" description="Basic and acidic residues" evidence="7">
    <location>
        <begin position="233"/>
        <end position="244"/>
    </location>
</feature>
<dbReference type="Gene3D" id="1.10.510.10">
    <property type="entry name" value="Transferase(Phosphotransferase) domain 1"/>
    <property type="match status" value="1"/>
</dbReference>
<keyword evidence="6" id="KW-0233">DNA recombination</keyword>
<feature type="domain" description="Protein kinase" evidence="8">
    <location>
        <begin position="1874"/>
        <end position="2134"/>
    </location>
</feature>
<dbReference type="InterPro" id="IPR011009">
    <property type="entry name" value="Kinase-like_dom_sf"/>
</dbReference>
<dbReference type="SUPFAM" id="SSF56349">
    <property type="entry name" value="DNA breaking-rejoining enzymes"/>
    <property type="match status" value="1"/>
</dbReference>